<accession>A0A2D6LZW0</accession>
<dbReference type="Proteomes" id="UP000226592">
    <property type="component" value="Unassembled WGS sequence"/>
</dbReference>
<organism evidence="2 3">
    <name type="scientific">Candidatus Iainarchaeum sp</name>
    <dbReference type="NCBI Taxonomy" id="3101447"/>
    <lineage>
        <taxon>Archaea</taxon>
        <taxon>Candidatus Iainarchaeota</taxon>
        <taxon>Candidatus Iainarchaeia</taxon>
        <taxon>Candidatus Iainarchaeales</taxon>
        <taxon>Candidatus Iainarchaeaceae</taxon>
        <taxon>Candidatus Iainarchaeum</taxon>
    </lineage>
</organism>
<comment type="caution">
    <text evidence="2">The sequence shown here is derived from an EMBL/GenBank/DDBJ whole genome shotgun (WGS) entry which is preliminary data.</text>
</comment>
<gene>
    <name evidence="2" type="ORF">CL943_00225</name>
</gene>
<evidence type="ECO:0008006" key="4">
    <source>
        <dbReference type="Google" id="ProtNLM"/>
    </source>
</evidence>
<feature type="transmembrane region" description="Helical" evidence="1">
    <location>
        <begin position="75"/>
        <end position="99"/>
    </location>
</feature>
<keyword evidence="1" id="KW-0812">Transmembrane</keyword>
<evidence type="ECO:0000256" key="1">
    <source>
        <dbReference type="SAM" id="Phobius"/>
    </source>
</evidence>
<dbReference type="EMBL" id="NZBU01000001">
    <property type="protein sequence ID" value="MAG21716.1"/>
    <property type="molecule type" value="Genomic_DNA"/>
</dbReference>
<sequence>MDAALHLALPFIFLVLAGVNKKHALMLLPLAILPDLGRFLYIRKGFHSFFFIFAVLVALYLIVVAMKRKKHAKELLAIGAFYLFAHLLLDLGSFMALFYPFSGQTYALQARIVLVDLIPTLILGMEQGGLSELEQGIGGVLSEQGLGVLVLVGSIIVYLKYKGKEAIKLG</sequence>
<keyword evidence="1" id="KW-0472">Membrane</keyword>
<protein>
    <recommendedName>
        <fullName evidence="4">Metal-dependent hydrolase</fullName>
    </recommendedName>
</protein>
<proteinExistence type="predicted"/>
<evidence type="ECO:0000313" key="2">
    <source>
        <dbReference type="EMBL" id="MAG21716.1"/>
    </source>
</evidence>
<name>A0A2D6LZW0_9ARCH</name>
<dbReference type="AlphaFoldDB" id="A0A2D6LZW0"/>
<reference evidence="3" key="1">
    <citation type="submission" date="2017-09" db="EMBL/GenBank/DDBJ databases">
        <title>The Reconstruction of 2,631 Draft Metagenome-Assembled Genomes from the Global Oceans.</title>
        <authorList>
            <person name="Tully B.J."/>
            <person name="Graham E.D."/>
            <person name="Heidelberg J.F."/>
        </authorList>
    </citation>
    <scope>NUCLEOTIDE SEQUENCE [LARGE SCALE GENOMIC DNA]</scope>
</reference>
<keyword evidence="1" id="KW-1133">Transmembrane helix</keyword>
<evidence type="ECO:0000313" key="3">
    <source>
        <dbReference type="Proteomes" id="UP000226592"/>
    </source>
</evidence>
<feature type="transmembrane region" description="Helical" evidence="1">
    <location>
        <begin position="45"/>
        <end position="63"/>
    </location>
</feature>
<feature type="transmembrane region" description="Helical" evidence="1">
    <location>
        <begin position="137"/>
        <end position="159"/>
    </location>
</feature>